<dbReference type="EC" id="3.5.2.17" evidence="8"/>
<dbReference type="GO" id="GO:0033971">
    <property type="term" value="F:hydroxyisourate hydrolase activity"/>
    <property type="evidence" value="ECO:0007669"/>
    <property type="project" value="UniProtKB-EC"/>
</dbReference>
<feature type="domain" description="Transthyretin/hydroxyisourate hydrolase" evidence="9">
    <location>
        <begin position="1"/>
        <end position="110"/>
    </location>
</feature>
<comment type="subunit">
    <text evidence="4 8">Homotetramer.</text>
</comment>
<dbReference type="Proteomes" id="UP000321513">
    <property type="component" value="Unassembled WGS sequence"/>
</dbReference>
<evidence type="ECO:0000256" key="8">
    <source>
        <dbReference type="RuleBase" id="RU361270"/>
    </source>
</evidence>
<evidence type="ECO:0000313" key="11">
    <source>
        <dbReference type="Proteomes" id="UP000321513"/>
    </source>
</evidence>
<dbReference type="InterPro" id="IPR023418">
    <property type="entry name" value="Thyroxine_BS"/>
</dbReference>
<dbReference type="SMART" id="SM00095">
    <property type="entry name" value="TR_THY"/>
    <property type="match status" value="1"/>
</dbReference>
<dbReference type="PANTHER" id="PTHR10395:SF7">
    <property type="entry name" value="5-HYDROXYISOURATE HYDROLASE"/>
    <property type="match status" value="1"/>
</dbReference>
<dbReference type="PROSITE" id="PS00768">
    <property type="entry name" value="TRANSTHYRETIN_1"/>
    <property type="match status" value="1"/>
</dbReference>
<gene>
    <name evidence="10" type="ORF">SAE01_14810</name>
</gene>
<dbReference type="InterPro" id="IPR014306">
    <property type="entry name" value="Hydroxyisourate_hydrolase"/>
</dbReference>
<feature type="binding site" evidence="7">
    <location>
        <position position="108"/>
    </location>
    <ligand>
        <name>substrate</name>
    </ligand>
</feature>
<dbReference type="Gene3D" id="2.60.40.180">
    <property type="entry name" value="Transthyretin/hydroxyisourate hydrolase domain"/>
    <property type="match status" value="1"/>
</dbReference>
<keyword evidence="11" id="KW-1185">Reference proteome</keyword>
<dbReference type="AlphaFoldDB" id="A0A512BAN7"/>
<dbReference type="SUPFAM" id="SSF49472">
    <property type="entry name" value="Transthyretin (synonym: prealbumin)"/>
    <property type="match status" value="1"/>
</dbReference>
<evidence type="ECO:0000256" key="6">
    <source>
        <dbReference type="ARBA" id="ARBA00022801"/>
    </source>
</evidence>
<comment type="catalytic activity">
    <reaction evidence="1 8">
        <text>5-hydroxyisourate + H2O = 5-hydroxy-2-oxo-4-ureido-2,5-dihydro-1H-imidazole-5-carboxylate + H(+)</text>
        <dbReference type="Rhea" id="RHEA:23736"/>
        <dbReference type="ChEBI" id="CHEBI:15377"/>
        <dbReference type="ChEBI" id="CHEBI:15378"/>
        <dbReference type="ChEBI" id="CHEBI:18072"/>
        <dbReference type="ChEBI" id="CHEBI:58639"/>
        <dbReference type="EC" id="3.5.2.17"/>
    </reaction>
</comment>
<sequence>MSQITTHILDTTSGKPATGVTIILYAHESDWIEIAKGVTNKDGRITDLLPVGEVLPKGMYKMKFATKGYFDALSIETLYPFVEIIFSIAASEHYHIPLLLNPFGYTTYRGS</sequence>
<evidence type="ECO:0000259" key="9">
    <source>
        <dbReference type="SMART" id="SM00095"/>
    </source>
</evidence>
<dbReference type="OrthoDB" id="9792386at2"/>
<comment type="caution">
    <text evidence="10">The sequence shown here is derived from an EMBL/GenBank/DDBJ whole genome shotgun (WGS) entry which is preliminary data.</text>
</comment>
<dbReference type="PRINTS" id="PR00189">
    <property type="entry name" value="TRNSTHYRETIN"/>
</dbReference>
<dbReference type="NCBIfam" id="TIGR02962">
    <property type="entry name" value="hdxy_isourate"/>
    <property type="match status" value="1"/>
</dbReference>
<proteinExistence type="inferred from homology"/>
<reference evidence="10 11" key="1">
    <citation type="submission" date="2019-07" db="EMBL/GenBank/DDBJ databases">
        <title>Whole genome shotgun sequence of Segetibacter aerophilus NBRC 106135.</title>
        <authorList>
            <person name="Hosoyama A."/>
            <person name="Uohara A."/>
            <person name="Ohji S."/>
            <person name="Ichikawa N."/>
        </authorList>
    </citation>
    <scope>NUCLEOTIDE SEQUENCE [LARGE SCALE GENOMIC DNA]</scope>
    <source>
        <strain evidence="10 11">NBRC 106135</strain>
    </source>
</reference>
<organism evidence="10 11">
    <name type="scientific">Segetibacter aerophilus</name>
    <dbReference type="NCBI Taxonomy" id="670293"/>
    <lineage>
        <taxon>Bacteria</taxon>
        <taxon>Pseudomonadati</taxon>
        <taxon>Bacteroidota</taxon>
        <taxon>Chitinophagia</taxon>
        <taxon>Chitinophagales</taxon>
        <taxon>Chitinophagaceae</taxon>
        <taxon>Segetibacter</taxon>
    </lineage>
</organism>
<comment type="similarity">
    <text evidence="3 8">Belongs to the transthyretin family. 5-hydroxyisourate hydrolase subfamily.</text>
</comment>
<dbReference type="Pfam" id="PF00576">
    <property type="entry name" value="Transthyretin"/>
    <property type="match status" value="1"/>
</dbReference>
<accession>A0A512BAN7</accession>
<dbReference type="EMBL" id="BJYT01000004">
    <property type="protein sequence ID" value="GEO08985.1"/>
    <property type="molecule type" value="Genomic_DNA"/>
</dbReference>
<dbReference type="InterPro" id="IPR036817">
    <property type="entry name" value="Transthyretin/HIU_hydrolase_sf"/>
</dbReference>
<evidence type="ECO:0000256" key="1">
    <source>
        <dbReference type="ARBA" id="ARBA00001043"/>
    </source>
</evidence>
<evidence type="ECO:0000256" key="5">
    <source>
        <dbReference type="ARBA" id="ARBA00022631"/>
    </source>
</evidence>
<feature type="binding site" evidence="7">
    <location>
        <position position="7"/>
    </location>
    <ligand>
        <name>substrate</name>
    </ligand>
</feature>
<dbReference type="CDD" id="cd05822">
    <property type="entry name" value="TLP_HIUase"/>
    <property type="match status" value="1"/>
</dbReference>
<dbReference type="RefSeq" id="WP_147203051.1">
    <property type="nucleotide sequence ID" value="NZ_BJYT01000004.1"/>
</dbReference>
<evidence type="ECO:0000256" key="3">
    <source>
        <dbReference type="ARBA" id="ARBA00009850"/>
    </source>
</evidence>
<feature type="binding site" evidence="7">
    <location>
        <position position="44"/>
    </location>
    <ligand>
        <name>substrate</name>
    </ligand>
</feature>
<dbReference type="InterPro" id="IPR023416">
    <property type="entry name" value="Transthyretin/HIU_hydrolase_d"/>
</dbReference>
<evidence type="ECO:0000256" key="2">
    <source>
        <dbReference type="ARBA" id="ARBA00002704"/>
    </source>
</evidence>
<dbReference type="PANTHER" id="PTHR10395">
    <property type="entry name" value="URICASE AND TRANSTHYRETIN-RELATED"/>
    <property type="match status" value="1"/>
</dbReference>
<keyword evidence="5 8" id="KW-0659">Purine metabolism</keyword>
<evidence type="ECO:0000313" key="10">
    <source>
        <dbReference type="EMBL" id="GEO08985.1"/>
    </source>
</evidence>
<dbReference type="GO" id="GO:0006144">
    <property type="term" value="P:purine nucleobase metabolic process"/>
    <property type="evidence" value="ECO:0007669"/>
    <property type="project" value="UniProtKB-KW"/>
</dbReference>
<comment type="function">
    <text evidence="2">Catalyzes the hydrolysis of 5-hydroxyisourate (HIU) to 2-oxo-4-hydroxy-4-carboxy-5-ureidoimidazoline (OHCU).</text>
</comment>
<dbReference type="InterPro" id="IPR000895">
    <property type="entry name" value="Transthyretin/HIU_hydrolase"/>
</dbReference>
<name>A0A512BAN7_9BACT</name>
<evidence type="ECO:0000256" key="4">
    <source>
        <dbReference type="ARBA" id="ARBA00011881"/>
    </source>
</evidence>
<keyword evidence="6 8" id="KW-0378">Hydrolase</keyword>
<protein>
    <recommendedName>
        <fullName evidence="8">5-hydroxyisourate hydrolase</fullName>
        <shortName evidence="8">HIU hydrolase</shortName>
        <shortName evidence="8">HIUHase</shortName>
        <ecNumber evidence="8">3.5.2.17</ecNumber>
    </recommendedName>
</protein>
<evidence type="ECO:0000256" key="7">
    <source>
        <dbReference type="PIRSR" id="PIRSR600895-51"/>
    </source>
</evidence>